<dbReference type="Pfam" id="PF00202">
    <property type="entry name" value="Aminotran_3"/>
    <property type="match status" value="1"/>
</dbReference>
<sequence>MNGTRKAAGGLIAFLSVAEIAFAITIIALVAEQLWPGSGSYYGCYWDNSVQPAVEYCGTWYSSGVCLMTDNSVNVCRYSYSAAVIGIVAALVTLFAMCLPAVLTLLLALFGSLWWLAYAITATVYSHNVNNQEFSVTVGSQTVSIPFGYPRGNYRTMVYALAWTTFSCCVVVLQQHLLRTARLGLGAAPWAPAAGGLPVSAALIGDQWRSQSSQAAPADSGEGPALPPFDYQPPAWTGPSKEEVLRLRKAHLNPAIFHHFKKPVMIVDGKMQYLFDETGRRYLDAFAGIVTVSVGHCHPEVNKAVIEQTQRLQHTTTIYLNDQVAEYAKELTDKLPGDLKVAYFVNSGSEANDMAMMMARLYTGAHDIVTLRNAYHGLSEATMGLLGQHTWKYPVPQGFGVHHALNPNPYRGVFGNDGPAYARDMEDLIKAATPGRVAGFIHETIQGVGGAVPLADGYLPAAYKLIRDAGGVCIADEVQTGFGRTGSAYWGFQNQGVIPDIVTMAKGIGNGLPLGAVVTTPEIAAVLAQRLHFNTFGGNPVSMAAGRAVLRVIDQEQLQGNCAQAGGYLLDRLRQLQERHDIIGDVRGKGLMVGVELVKDRQTKEPAVQETATVFERCKDLGLLLGKGGLHGNAFRIKPPMCWTKDDVNFAVAVLDQALSEL</sequence>
<dbReference type="EC" id="2.6.1.44" evidence="5"/>
<evidence type="ECO:0000313" key="14">
    <source>
        <dbReference type="Proteomes" id="UP000239899"/>
    </source>
</evidence>
<keyword evidence="12" id="KW-1133">Transmembrane helix</keyword>
<feature type="transmembrane region" description="Helical" evidence="12">
    <location>
        <begin position="156"/>
        <end position="173"/>
    </location>
</feature>
<dbReference type="Gene3D" id="3.40.640.10">
    <property type="entry name" value="Type I PLP-dependent aspartate aminotransferase-like (Major domain)"/>
    <property type="match status" value="1"/>
</dbReference>
<protein>
    <recommendedName>
        <fullName evidence="5">alanine--glyoxylate transaminase</fullName>
        <ecNumber evidence="5">2.6.1.44</ecNumber>
    </recommendedName>
</protein>
<dbReference type="GO" id="GO:0019481">
    <property type="term" value="P:L-alanine catabolic process, by transamination"/>
    <property type="evidence" value="ECO:0007669"/>
    <property type="project" value="TreeGrafter"/>
</dbReference>
<evidence type="ECO:0000256" key="12">
    <source>
        <dbReference type="SAM" id="Phobius"/>
    </source>
</evidence>
<dbReference type="GO" id="GO:0005739">
    <property type="term" value="C:mitochondrion"/>
    <property type="evidence" value="ECO:0007669"/>
    <property type="project" value="UniProtKB-SubCell"/>
</dbReference>
<evidence type="ECO:0000256" key="11">
    <source>
        <dbReference type="SAM" id="MobiDB-lite"/>
    </source>
</evidence>
<keyword evidence="12" id="KW-0812">Transmembrane</keyword>
<feature type="transmembrane region" description="Helical" evidence="12">
    <location>
        <begin position="78"/>
        <end position="98"/>
    </location>
</feature>
<organism evidence="13 14">
    <name type="scientific">Chlorella sorokiniana</name>
    <name type="common">Freshwater green alga</name>
    <dbReference type="NCBI Taxonomy" id="3076"/>
    <lineage>
        <taxon>Eukaryota</taxon>
        <taxon>Viridiplantae</taxon>
        <taxon>Chlorophyta</taxon>
        <taxon>core chlorophytes</taxon>
        <taxon>Trebouxiophyceae</taxon>
        <taxon>Chlorellales</taxon>
        <taxon>Chlorellaceae</taxon>
        <taxon>Chlorella clade</taxon>
        <taxon>Chlorella</taxon>
    </lineage>
</organism>
<evidence type="ECO:0000256" key="9">
    <source>
        <dbReference type="ARBA" id="ARBA00022946"/>
    </source>
</evidence>
<keyword evidence="10" id="KW-0496">Mitochondrion</keyword>
<reference evidence="13 14" key="1">
    <citation type="journal article" date="2018" name="Plant J.">
        <title>Genome sequences of Chlorella sorokiniana UTEX 1602 and Micractinium conductrix SAG 241.80: implications to maltose excretion by a green alga.</title>
        <authorList>
            <person name="Arriola M.B."/>
            <person name="Velmurugan N."/>
            <person name="Zhang Y."/>
            <person name="Plunkett M.H."/>
            <person name="Hondzo H."/>
            <person name="Barney B.M."/>
        </authorList>
    </citation>
    <scope>NUCLEOTIDE SEQUENCE [LARGE SCALE GENOMIC DNA]</scope>
    <source>
        <strain evidence="14">UTEX 1602</strain>
    </source>
</reference>
<dbReference type="InterPro" id="IPR015424">
    <property type="entry name" value="PyrdxlP-dep_Trfase"/>
</dbReference>
<comment type="cofactor">
    <cofactor evidence="1">
        <name>pyridoxal 5'-phosphate</name>
        <dbReference type="ChEBI" id="CHEBI:597326"/>
    </cofactor>
</comment>
<dbReference type="GO" id="GO:0008453">
    <property type="term" value="F:alanine-glyoxylate transaminase activity"/>
    <property type="evidence" value="ECO:0007669"/>
    <property type="project" value="UniProtKB-EC"/>
</dbReference>
<dbReference type="PROSITE" id="PS00600">
    <property type="entry name" value="AA_TRANSFER_CLASS_3"/>
    <property type="match status" value="1"/>
</dbReference>
<comment type="similarity">
    <text evidence="3">Belongs to the class-III pyridoxal-phosphate-dependent aminotransferase family.</text>
</comment>
<evidence type="ECO:0000256" key="6">
    <source>
        <dbReference type="ARBA" id="ARBA00022576"/>
    </source>
</evidence>
<dbReference type="Proteomes" id="UP000239899">
    <property type="component" value="Unassembled WGS sequence"/>
</dbReference>
<evidence type="ECO:0000256" key="1">
    <source>
        <dbReference type="ARBA" id="ARBA00001933"/>
    </source>
</evidence>
<keyword evidence="7" id="KW-0808">Transferase</keyword>
<dbReference type="OrthoDB" id="10261433at2759"/>
<dbReference type="Gene3D" id="3.90.1150.10">
    <property type="entry name" value="Aspartate Aminotransferase, domain 1"/>
    <property type="match status" value="1"/>
</dbReference>
<comment type="subunit">
    <text evidence="4">Homotetramer.</text>
</comment>
<name>A0A2P6TUL8_CHLSO</name>
<dbReference type="InterPro" id="IPR005814">
    <property type="entry name" value="Aminotrans_3"/>
</dbReference>
<dbReference type="CDD" id="cd00610">
    <property type="entry name" value="OAT_like"/>
    <property type="match status" value="1"/>
</dbReference>
<dbReference type="PANTHER" id="PTHR45688:SF3">
    <property type="entry name" value="ALANINE--GLYOXYLATE AMINOTRANSFERASE 2, MITOCHONDRIAL"/>
    <property type="match status" value="1"/>
</dbReference>
<keyword evidence="14" id="KW-1185">Reference proteome</keyword>
<dbReference type="InterPro" id="IPR049704">
    <property type="entry name" value="Aminotrans_3_PPA_site"/>
</dbReference>
<dbReference type="FunFam" id="3.40.640.10:FF:000004">
    <property type="entry name" value="Acetylornithine aminotransferase"/>
    <property type="match status" value="1"/>
</dbReference>
<keyword evidence="8" id="KW-0663">Pyridoxal phosphate</keyword>
<keyword evidence="6" id="KW-0032">Aminotransferase</keyword>
<comment type="subcellular location">
    <subcellularLocation>
        <location evidence="2">Mitochondrion</location>
    </subcellularLocation>
</comment>
<feature type="transmembrane region" description="Helical" evidence="12">
    <location>
        <begin position="7"/>
        <end position="31"/>
    </location>
</feature>
<dbReference type="EMBL" id="LHPG02000006">
    <property type="protein sequence ID" value="PRW57765.1"/>
    <property type="molecule type" value="Genomic_DNA"/>
</dbReference>
<evidence type="ECO:0000256" key="5">
    <source>
        <dbReference type="ARBA" id="ARBA00013049"/>
    </source>
</evidence>
<proteinExistence type="inferred from homology"/>
<dbReference type="PANTHER" id="PTHR45688">
    <property type="match status" value="1"/>
</dbReference>
<dbReference type="SUPFAM" id="SSF53383">
    <property type="entry name" value="PLP-dependent transferases"/>
    <property type="match status" value="1"/>
</dbReference>
<dbReference type="InterPro" id="IPR015422">
    <property type="entry name" value="PyrdxlP-dep_Trfase_small"/>
</dbReference>
<evidence type="ECO:0000256" key="8">
    <source>
        <dbReference type="ARBA" id="ARBA00022898"/>
    </source>
</evidence>
<keyword evidence="9" id="KW-0809">Transit peptide</keyword>
<accession>A0A2P6TUL8</accession>
<dbReference type="GO" id="GO:0009436">
    <property type="term" value="P:glyoxylate catabolic process"/>
    <property type="evidence" value="ECO:0007669"/>
    <property type="project" value="TreeGrafter"/>
</dbReference>
<evidence type="ECO:0000256" key="3">
    <source>
        <dbReference type="ARBA" id="ARBA00008954"/>
    </source>
</evidence>
<gene>
    <name evidence="13" type="ORF">C2E21_3438</name>
</gene>
<feature type="region of interest" description="Disordered" evidence="11">
    <location>
        <begin position="213"/>
        <end position="233"/>
    </location>
</feature>
<keyword evidence="12" id="KW-0472">Membrane</keyword>
<dbReference type="STRING" id="3076.A0A2P6TUL8"/>
<evidence type="ECO:0000313" key="13">
    <source>
        <dbReference type="EMBL" id="PRW57765.1"/>
    </source>
</evidence>
<dbReference type="InterPro" id="IPR015421">
    <property type="entry name" value="PyrdxlP-dep_Trfase_major"/>
</dbReference>
<evidence type="ECO:0000256" key="2">
    <source>
        <dbReference type="ARBA" id="ARBA00004173"/>
    </source>
</evidence>
<evidence type="ECO:0000256" key="4">
    <source>
        <dbReference type="ARBA" id="ARBA00011881"/>
    </source>
</evidence>
<comment type="caution">
    <text evidence="13">The sequence shown here is derived from an EMBL/GenBank/DDBJ whole genome shotgun (WGS) entry which is preliminary data.</text>
</comment>
<dbReference type="GO" id="GO:0030170">
    <property type="term" value="F:pyridoxal phosphate binding"/>
    <property type="evidence" value="ECO:0007669"/>
    <property type="project" value="InterPro"/>
</dbReference>
<dbReference type="AlphaFoldDB" id="A0A2P6TUL8"/>
<evidence type="ECO:0000256" key="10">
    <source>
        <dbReference type="ARBA" id="ARBA00023128"/>
    </source>
</evidence>
<evidence type="ECO:0000256" key="7">
    <source>
        <dbReference type="ARBA" id="ARBA00022679"/>
    </source>
</evidence>